<dbReference type="AlphaFoldDB" id="A0A8T2PTQ9"/>
<protein>
    <submittedName>
        <fullName evidence="1">Uncharacterized protein</fullName>
    </submittedName>
</protein>
<evidence type="ECO:0000313" key="2">
    <source>
        <dbReference type="Proteomes" id="UP000824540"/>
    </source>
</evidence>
<gene>
    <name evidence="1" type="ORF">JZ751_001458</name>
</gene>
<evidence type="ECO:0000313" key="1">
    <source>
        <dbReference type="EMBL" id="KAG9354745.1"/>
    </source>
</evidence>
<name>A0A8T2PTQ9_9TELE</name>
<accession>A0A8T2PTQ9</accession>
<proteinExistence type="predicted"/>
<keyword evidence="2" id="KW-1185">Reference proteome</keyword>
<sequence length="245" mass="26987">MLPSPVTSTPFSVKDILKLEQQQSHVFHQHGLFFPEHDLAPMQSPQSLHSALGNLDMLYSPEKPTCAEGEQVKSHINTEDFDILRGSCGSPTEEETDPNEDAVIAIYTKQQLQGQAPAALTIRWDNRRYKCKRQRQDKSLELAGHPPPPRRVAVPVLVRDGKPCLGGSQAYAGPYNVTVGSYPYNTYYSGCGNNPYSCNYPGVPPMPNAQTTSHIVNMNLAMGSADGHLSQQGHFQATLQGIRAW</sequence>
<dbReference type="OrthoDB" id="6159439at2759"/>
<dbReference type="Proteomes" id="UP000824540">
    <property type="component" value="Unassembled WGS sequence"/>
</dbReference>
<reference evidence="1" key="1">
    <citation type="thesis" date="2021" institute="BYU ScholarsArchive" country="Provo, UT, USA">
        <title>Applications of and Algorithms for Genome Assembly and Genomic Analyses with an Emphasis on Marine Teleosts.</title>
        <authorList>
            <person name="Pickett B.D."/>
        </authorList>
    </citation>
    <scope>NUCLEOTIDE SEQUENCE</scope>
    <source>
        <strain evidence="1">HI-2016</strain>
    </source>
</reference>
<organism evidence="1 2">
    <name type="scientific">Albula glossodonta</name>
    <name type="common">roundjaw bonefish</name>
    <dbReference type="NCBI Taxonomy" id="121402"/>
    <lineage>
        <taxon>Eukaryota</taxon>
        <taxon>Metazoa</taxon>
        <taxon>Chordata</taxon>
        <taxon>Craniata</taxon>
        <taxon>Vertebrata</taxon>
        <taxon>Euteleostomi</taxon>
        <taxon>Actinopterygii</taxon>
        <taxon>Neopterygii</taxon>
        <taxon>Teleostei</taxon>
        <taxon>Albuliformes</taxon>
        <taxon>Albulidae</taxon>
        <taxon>Albula</taxon>
    </lineage>
</organism>
<dbReference type="EMBL" id="JAFBMS010000002">
    <property type="protein sequence ID" value="KAG9354745.1"/>
    <property type="molecule type" value="Genomic_DNA"/>
</dbReference>
<comment type="caution">
    <text evidence="1">The sequence shown here is derived from an EMBL/GenBank/DDBJ whole genome shotgun (WGS) entry which is preliminary data.</text>
</comment>